<dbReference type="RefSeq" id="WP_311669871.1">
    <property type="nucleotide sequence ID" value="NZ_JAVREO010000019.1"/>
</dbReference>
<feature type="region of interest" description="Disordered" evidence="1">
    <location>
        <begin position="177"/>
        <end position="202"/>
    </location>
</feature>
<dbReference type="SUPFAM" id="SSF52540">
    <property type="entry name" value="P-loop containing nucleoside triphosphate hydrolases"/>
    <property type="match status" value="2"/>
</dbReference>
<proteinExistence type="predicted"/>
<feature type="compositionally biased region" description="Low complexity" evidence="1">
    <location>
        <begin position="177"/>
        <end position="186"/>
    </location>
</feature>
<dbReference type="Proteomes" id="UP001183410">
    <property type="component" value="Unassembled WGS sequence"/>
</dbReference>
<evidence type="ECO:0000256" key="1">
    <source>
        <dbReference type="SAM" id="MobiDB-lite"/>
    </source>
</evidence>
<dbReference type="InterPro" id="IPR027417">
    <property type="entry name" value="P-loop_NTPase"/>
</dbReference>
<protein>
    <submittedName>
        <fullName evidence="2">Uncharacterized protein</fullName>
    </submittedName>
</protein>
<feature type="region of interest" description="Disordered" evidence="1">
    <location>
        <begin position="389"/>
        <end position="412"/>
    </location>
</feature>
<comment type="caution">
    <text evidence="2">The sequence shown here is derived from an EMBL/GenBank/DDBJ whole genome shotgun (WGS) entry which is preliminary data.</text>
</comment>
<dbReference type="EMBL" id="JAVREO010000019">
    <property type="protein sequence ID" value="MDT0269794.1"/>
    <property type="molecule type" value="Genomic_DNA"/>
</dbReference>
<evidence type="ECO:0000313" key="2">
    <source>
        <dbReference type="EMBL" id="MDT0269794.1"/>
    </source>
</evidence>
<accession>A0ABU2JZ47</accession>
<sequence>MTESPAVGHPPFPVLWLCGPPGVGKTTTGWALHQRLARRGERVGYLDIDQLGMNFPEPPDDPGRHRLKTRNLGALLANYRAAGARCLIVSGVVDAARGVRGGDLPGARLTVCRLSVGPDELRRRYLGRGSPPAGLPEVLAEAEALARADLADLRLDTGGLAPIEVADRLLAHWPSPVEPSAPASVGPAPPRPDGPEGTAGGPGEVLWLCGATGVGKSQVGWEVFQRALRAAPAALVDLAQLGFLRPAPADDPEAHRLRAANLAALHANYAALGTRRLVVVGPVRHPDTVADYRRRLPGVRLTLARLDASAAPLLDRVLRRGAGHPPFLPGDPLTGKPAPKLRRIAAAAAGEAAALADAGLGDLSVDTDGRSVTEVADALLARWRWAPAGPDQRAVPAPALPAPAPATDTPRP</sequence>
<gene>
    <name evidence="2" type="ORF">RM844_26265</name>
</gene>
<keyword evidence="3" id="KW-1185">Reference proteome</keyword>
<dbReference type="Gene3D" id="3.40.50.300">
    <property type="entry name" value="P-loop containing nucleotide triphosphate hydrolases"/>
    <property type="match status" value="2"/>
</dbReference>
<evidence type="ECO:0000313" key="3">
    <source>
        <dbReference type="Proteomes" id="UP001183410"/>
    </source>
</evidence>
<reference evidence="3" key="1">
    <citation type="submission" date="2023-07" db="EMBL/GenBank/DDBJ databases">
        <title>30 novel species of actinomycetes from the DSMZ collection.</title>
        <authorList>
            <person name="Nouioui I."/>
        </authorList>
    </citation>
    <scope>NUCLEOTIDE SEQUENCE [LARGE SCALE GENOMIC DNA]</scope>
    <source>
        <strain evidence="3">DSM 44915</strain>
    </source>
</reference>
<organism evidence="2 3">
    <name type="scientific">Streptomyces chisholmiae</name>
    <dbReference type="NCBI Taxonomy" id="3075540"/>
    <lineage>
        <taxon>Bacteria</taxon>
        <taxon>Bacillati</taxon>
        <taxon>Actinomycetota</taxon>
        <taxon>Actinomycetes</taxon>
        <taxon>Kitasatosporales</taxon>
        <taxon>Streptomycetaceae</taxon>
        <taxon>Streptomyces</taxon>
    </lineage>
</organism>
<name>A0ABU2JZ47_9ACTN</name>